<dbReference type="EMBL" id="CAJVPT010034865">
    <property type="protein sequence ID" value="CAG8709368.1"/>
    <property type="molecule type" value="Genomic_DNA"/>
</dbReference>
<feature type="non-terminal residue" evidence="1">
    <location>
        <position position="242"/>
    </location>
</feature>
<protein>
    <submittedName>
        <fullName evidence="1">15922_t:CDS:1</fullName>
    </submittedName>
</protein>
<evidence type="ECO:0000313" key="1">
    <source>
        <dbReference type="EMBL" id="CAG8709368.1"/>
    </source>
</evidence>
<proteinExistence type="predicted"/>
<organism evidence="1 2">
    <name type="scientific">Acaulospora colombiana</name>
    <dbReference type="NCBI Taxonomy" id="27376"/>
    <lineage>
        <taxon>Eukaryota</taxon>
        <taxon>Fungi</taxon>
        <taxon>Fungi incertae sedis</taxon>
        <taxon>Mucoromycota</taxon>
        <taxon>Glomeromycotina</taxon>
        <taxon>Glomeromycetes</taxon>
        <taxon>Diversisporales</taxon>
        <taxon>Acaulosporaceae</taxon>
        <taxon>Acaulospora</taxon>
    </lineage>
</organism>
<sequence length="242" mass="27643">MTARKVGWEVMGWKERGEHTGLYQGIEQGVENIDVLGGNAGFLHDGTRKTVQKILRYRPSADRQVLGKKAAEYLNTLLVEDAVKDMSEEKRRQDHREQSKTGKVRAEVRHQNRQIWERVWNREPGQVTAGSLKGSLQTSKAALARVRPWQLPKGKRQTWEPLAISAKKRYVVPKTIRVKTVEVKTDRKGKRSSRVVIEEGRSLKDMPFRQRALPPKVHRIVSGNERARKLVVPCTVGRTSGR</sequence>
<gene>
    <name evidence="1" type="ORF">ACOLOM_LOCUS10588</name>
</gene>
<accession>A0ACA9PKX0</accession>
<reference evidence="1" key="1">
    <citation type="submission" date="2021-06" db="EMBL/GenBank/DDBJ databases">
        <authorList>
            <person name="Kallberg Y."/>
            <person name="Tangrot J."/>
            <person name="Rosling A."/>
        </authorList>
    </citation>
    <scope>NUCLEOTIDE SEQUENCE</scope>
    <source>
        <strain evidence="1">CL356</strain>
    </source>
</reference>
<evidence type="ECO:0000313" key="2">
    <source>
        <dbReference type="Proteomes" id="UP000789525"/>
    </source>
</evidence>
<name>A0ACA9PKX0_9GLOM</name>
<dbReference type="Proteomes" id="UP000789525">
    <property type="component" value="Unassembled WGS sequence"/>
</dbReference>
<keyword evidence="2" id="KW-1185">Reference proteome</keyword>
<comment type="caution">
    <text evidence="1">The sequence shown here is derived from an EMBL/GenBank/DDBJ whole genome shotgun (WGS) entry which is preliminary data.</text>
</comment>